<dbReference type="PROSITE" id="PS50110">
    <property type="entry name" value="RESPONSE_REGULATORY"/>
    <property type="match status" value="1"/>
</dbReference>
<evidence type="ECO:0000256" key="5">
    <source>
        <dbReference type="PROSITE-ProRule" id="PRU00169"/>
    </source>
</evidence>
<dbReference type="InterPro" id="IPR003593">
    <property type="entry name" value="AAA+_ATPase"/>
</dbReference>
<dbReference type="PROSITE" id="PS50045">
    <property type="entry name" value="SIGMA54_INTERACT_4"/>
    <property type="match status" value="1"/>
</dbReference>
<dbReference type="InterPro" id="IPR025662">
    <property type="entry name" value="Sigma_54_int_dom_ATP-bd_1"/>
</dbReference>
<dbReference type="EMBL" id="FMUX01000025">
    <property type="protein sequence ID" value="SCY83250.1"/>
    <property type="molecule type" value="Genomic_DNA"/>
</dbReference>
<dbReference type="Gene3D" id="1.10.8.60">
    <property type="match status" value="1"/>
</dbReference>
<dbReference type="GO" id="GO:0005524">
    <property type="term" value="F:ATP binding"/>
    <property type="evidence" value="ECO:0007669"/>
    <property type="project" value="UniProtKB-KW"/>
</dbReference>
<dbReference type="Pfam" id="PF00158">
    <property type="entry name" value="Sigma54_activat"/>
    <property type="match status" value="1"/>
</dbReference>
<dbReference type="PANTHER" id="PTHR32071:SF13">
    <property type="entry name" value="RESPONSE REGULATOR HSFA"/>
    <property type="match status" value="1"/>
</dbReference>
<name>A0A1G5J5M9_9BACT</name>
<evidence type="ECO:0000256" key="2">
    <source>
        <dbReference type="ARBA" id="ARBA00022840"/>
    </source>
</evidence>
<dbReference type="PRINTS" id="PR01590">
    <property type="entry name" value="HTHFIS"/>
</dbReference>
<dbReference type="Gene3D" id="3.40.50.300">
    <property type="entry name" value="P-loop containing nucleotide triphosphate hydrolases"/>
    <property type="match status" value="1"/>
</dbReference>
<dbReference type="InterPro" id="IPR027417">
    <property type="entry name" value="P-loop_NTPase"/>
</dbReference>
<reference evidence="8 9" key="1">
    <citation type="submission" date="2016-10" db="EMBL/GenBank/DDBJ databases">
        <authorList>
            <person name="de Groot N.N."/>
        </authorList>
    </citation>
    <scope>NUCLEOTIDE SEQUENCE [LARGE SCALE GENOMIC DNA]</scope>
    <source>
        <strain evidence="8 9">AA1</strain>
    </source>
</reference>
<accession>A0A1G5J5M9</accession>
<keyword evidence="5" id="KW-0597">Phosphoprotein</keyword>
<keyword evidence="9" id="KW-1185">Reference proteome</keyword>
<evidence type="ECO:0000256" key="4">
    <source>
        <dbReference type="ARBA" id="ARBA00023163"/>
    </source>
</evidence>
<dbReference type="InterPro" id="IPR011006">
    <property type="entry name" value="CheY-like_superfamily"/>
</dbReference>
<feature type="modified residue" description="4-aspartylphosphate" evidence="5">
    <location>
        <position position="63"/>
    </location>
</feature>
<dbReference type="InterPro" id="IPR002078">
    <property type="entry name" value="Sigma_54_int"/>
</dbReference>
<dbReference type="Gene3D" id="3.40.50.2300">
    <property type="match status" value="1"/>
</dbReference>
<feature type="domain" description="Sigma-54 factor interaction" evidence="6">
    <location>
        <begin position="158"/>
        <end position="386"/>
    </location>
</feature>
<dbReference type="GO" id="GO:0006355">
    <property type="term" value="P:regulation of DNA-templated transcription"/>
    <property type="evidence" value="ECO:0007669"/>
    <property type="project" value="InterPro"/>
</dbReference>
<dbReference type="STRING" id="419481.SAMN05216233_1259"/>
<dbReference type="PANTHER" id="PTHR32071">
    <property type="entry name" value="TRANSCRIPTIONAL REGULATORY PROTEIN"/>
    <property type="match status" value="1"/>
</dbReference>
<sequence>MIPRKSLYPSFKVLIVDDEEPFIRSLSIALERSAGINNLTRCQDSREVMGILAQGGFGLVLLDLNMPWLSGDKLLSSIIEEHPEVGVIIISGINQIEPAVRCMKLGAYDYFVKTNEEDRLVLGVNRAIQMVEMSKEHKEIRSRLLHDRLENPEAFEEILTGDKAMRAVFQYLESVAKSAMPILITGESGVGKELFAHTAHRLSGVEGPLVSINVAGLDDNVFSDTLFGHAPGAFTSAHGVRKGMVEQAAQGTLFLDEIGDLSVTSQVKLLRLIQNGEYYPLGNDRPKRMNARIVVATNQDLDKKQAKGEFRKDLYYRLCAHHVHIPPLRERKGDIPLLLNHFLGEAADALGKKRPTYPRELETLLANYPFPGNVRELQAMAHDAVSTHKAKMLSLDAFKRKIGSMTLPAHDHDARDVPEDESVFVSSKSLPSVHDVTDLLVTEAMKRADGNQSIASRLIGISQPALSKRLKKMKQGD</sequence>
<dbReference type="Pfam" id="PF25601">
    <property type="entry name" value="AAA_lid_14"/>
    <property type="match status" value="1"/>
</dbReference>
<dbReference type="GO" id="GO:0000160">
    <property type="term" value="P:phosphorelay signal transduction system"/>
    <property type="evidence" value="ECO:0007669"/>
    <property type="project" value="InterPro"/>
</dbReference>
<dbReference type="SMART" id="SM00448">
    <property type="entry name" value="REC"/>
    <property type="match status" value="1"/>
</dbReference>
<dbReference type="RefSeq" id="WP_254782104.1">
    <property type="nucleotide sequence ID" value="NZ_FMUX01000025.1"/>
</dbReference>
<dbReference type="InterPro" id="IPR058031">
    <property type="entry name" value="AAA_lid_NorR"/>
</dbReference>
<dbReference type="SUPFAM" id="SSF52540">
    <property type="entry name" value="P-loop containing nucleoside triphosphate hydrolases"/>
    <property type="match status" value="1"/>
</dbReference>
<evidence type="ECO:0000256" key="3">
    <source>
        <dbReference type="ARBA" id="ARBA00023015"/>
    </source>
</evidence>
<gene>
    <name evidence="8" type="ORF">SAMN05216233_1259</name>
</gene>
<dbReference type="Pfam" id="PF02954">
    <property type="entry name" value="HTH_8"/>
    <property type="match status" value="1"/>
</dbReference>
<keyword evidence="1" id="KW-0547">Nucleotide-binding</keyword>
<dbReference type="Proteomes" id="UP000198870">
    <property type="component" value="Unassembled WGS sequence"/>
</dbReference>
<keyword evidence="2" id="KW-0067">ATP-binding</keyword>
<dbReference type="PROSITE" id="PS00675">
    <property type="entry name" value="SIGMA54_INTERACT_1"/>
    <property type="match status" value="1"/>
</dbReference>
<dbReference type="GO" id="GO:0043565">
    <property type="term" value="F:sequence-specific DNA binding"/>
    <property type="evidence" value="ECO:0007669"/>
    <property type="project" value="InterPro"/>
</dbReference>
<dbReference type="InterPro" id="IPR025944">
    <property type="entry name" value="Sigma_54_int_dom_CS"/>
</dbReference>
<dbReference type="Pfam" id="PF00072">
    <property type="entry name" value="Response_reg"/>
    <property type="match status" value="1"/>
</dbReference>
<dbReference type="InterPro" id="IPR001789">
    <property type="entry name" value="Sig_transdc_resp-reg_receiver"/>
</dbReference>
<dbReference type="SMART" id="SM00382">
    <property type="entry name" value="AAA"/>
    <property type="match status" value="1"/>
</dbReference>
<dbReference type="InterPro" id="IPR002197">
    <property type="entry name" value="HTH_Fis"/>
</dbReference>
<organism evidence="8 9">
    <name type="scientific">Desulfoluna spongiiphila</name>
    <dbReference type="NCBI Taxonomy" id="419481"/>
    <lineage>
        <taxon>Bacteria</taxon>
        <taxon>Pseudomonadati</taxon>
        <taxon>Thermodesulfobacteriota</taxon>
        <taxon>Desulfobacteria</taxon>
        <taxon>Desulfobacterales</taxon>
        <taxon>Desulfolunaceae</taxon>
        <taxon>Desulfoluna</taxon>
    </lineage>
</organism>
<evidence type="ECO:0000313" key="9">
    <source>
        <dbReference type="Proteomes" id="UP000198870"/>
    </source>
</evidence>
<keyword evidence="3" id="KW-0805">Transcription regulation</keyword>
<dbReference type="CDD" id="cd00009">
    <property type="entry name" value="AAA"/>
    <property type="match status" value="1"/>
</dbReference>
<evidence type="ECO:0000313" key="8">
    <source>
        <dbReference type="EMBL" id="SCY83250.1"/>
    </source>
</evidence>
<keyword evidence="4" id="KW-0804">Transcription</keyword>
<dbReference type="PROSITE" id="PS00688">
    <property type="entry name" value="SIGMA54_INTERACT_3"/>
    <property type="match status" value="1"/>
</dbReference>
<evidence type="ECO:0000259" key="7">
    <source>
        <dbReference type="PROSITE" id="PS50110"/>
    </source>
</evidence>
<feature type="domain" description="Response regulatory" evidence="7">
    <location>
        <begin position="12"/>
        <end position="128"/>
    </location>
</feature>
<proteinExistence type="predicted"/>
<protein>
    <submittedName>
        <fullName evidence="8">Two component, sigma54 specific, transcriptional regulator, Fis family</fullName>
    </submittedName>
</protein>
<dbReference type="FunFam" id="3.40.50.300:FF:000006">
    <property type="entry name" value="DNA-binding transcriptional regulator NtrC"/>
    <property type="match status" value="1"/>
</dbReference>
<dbReference type="AlphaFoldDB" id="A0A1G5J5M9"/>
<evidence type="ECO:0000256" key="1">
    <source>
        <dbReference type="ARBA" id="ARBA00022741"/>
    </source>
</evidence>
<dbReference type="SUPFAM" id="SSF52172">
    <property type="entry name" value="CheY-like"/>
    <property type="match status" value="1"/>
</dbReference>
<evidence type="ECO:0000259" key="6">
    <source>
        <dbReference type="PROSITE" id="PS50045"/>
    </source>
</evidence>